<feature type="region of interest" description="Disordered" evidence="1">
    <location>
        <begin position="113"/>
        <end position="169"/>
    </location>
</feature>
<dbReference type="AlphaFoldDB" id="A0AAD4R665"/>
<feature type="region of interest" description="Disordered" evidence="1">
    <location>
        <begin position="312"/>
        <end position="357"/>
    </location>
</feature>
<evidence type="ECO:0000313" key="3">
    <source>
        <dbReference type="Proteomes" id="UP001201812"/>
    </source>
</evidence>
<feature type="compositionally biased region" description="Low complexity" evidence="1">
    <location>
        <begin position="35"/>
        <end position="56"/>
    </location>
</feature>
<keyword evidence="3" id="KW-1185">Reference proteome</keyword>
<gene>
    <name evidence="2" type="ORF">DdX_05965</name>
</gene>
<feature type="compositionally biased region" description="Basic and acidic residues" evidence="1">
    <location>
        <begin position="113"/>
        <end position="143"/>
    </location>
</feature>
<protein>
    <submittedName>
        <fullName evidence="2">Uncharacterized protein</fullName>
    </submittedName>
</protein>
<feature type="compositionally biased region" description="Polar residues" evidence="1">
    <location>
        <begin position="10"/>
        <end position="26"/>
    </location>
</feature>
<comment type="caution">
    <text evidence="2">The sequence shown here is derived from an EMBL/GenBank/DDBJ whole genome shotgun (WGS) entry which is preliminary data.</text>
</comment>
<feature type="compositionally biased region" description="Polar residues" evidence="1">
    <location>
        <begin position="332"/>
        <end position="349"/>
    </location>
</feature>
<feature type="region of interest" description="Disordered" evidence="1">
    <location>
        <begin position="194"/>
        <end position="238"/>
    </location>
</feature>
<feature type="compositionally biased region" description="Basic and acidic residues" evidence="1">
    <location>
        <begin position="201"/>
        <end position="212"/>
    </location>
</feature>
<evidence type="ECO:0000313" key="2">
    <source>
        <dbReference type="EMBL" id="KAI1718854.1"/>
    </source>
</evidence>
<dbReference type="Proteomes" id="UP001201812">
    <property type="component" value="Unassembled WGS sequence"/>
</dbReference>
<name>A0AAD4R665_9BILA</name>
<dbReference type="EMBL" id="JAKKPZ010000007">
    <property type="protein sequence ID" value="KAI1718854.1"/>
    <property type="molecule type" value="Genomic_DNA"/>
</dbReference>
<organism evidence="2 3">
    <name type="scientific">Ditylenchus destructor</name>
    <dbReference type="NCBI Taxonomy" id="166010"/>
    <lineage>
        <taxon>Eukaryota</taxon>
        <taxon>Metazoa</taxon>
        <taxon>Ecdysozoa</taxon>
        <taxon>Nematoda</taxon>
        <taxon>Chromadorea</taxon>
        <taxon>Rhabditida</taxon>
        <taxon>Tylenchina</taxon>
        <taxon>Tylenchomorpha</taxon>
        <taxon>Sphaerularioidea</taxon>
        <taxon>Anguinidae</taxon>
        <taxon>Anguininae</taxon>
        <taxon>Ditylenchus</taxon>
    </lineage>
</organism>
<proteinExistence type="predicted"/>
<accession>A0AAD4R665</accession>
<reference evidence="2" key="1">
    <citation type="submission" date="2022-01" db="EMBL/GenBank/DDBJ databases">
        <title>Genome Sequence Resource for Two Populations of Ditylenchus destructor, the Migratory Endoparasitic Phytonematode.</title>
        <authorList>
            <person name="Zhang H."/>
            <person name="Lin R."/>
            <person name="Xie B."/>
        </authorList>
    </citation>
    <scope>NUCLEOTIDE SEQUENCE</scope>
    <source>
        <strain evidence="2">BazhouSP</strain>
    </source>
</reference>
<evidence type="ECO:0000256" key="1">
    <source>
        <dbReference type="SAM" id="MobiDB-lite"/>
    </source>
</evidence>
<feature type="region of interest" description="Disordered" evidence="1">
    <location>
        <begin position="1"/>
        <end position="75"/>
    </location>
</feature>
<sequence>MIMTRKRTKTSPTDRQNLSDLSSGDFLQQKLKANRISNTSSSPTSSPRSDSTCSPRVVRDDFLNKLDPGPPPQRSKSCRVFVHFANGNFSSVCKKNQKTLQKQKNRERMAEARAKMTEKQRAVQKQKDRDRMAKTRAKMTEKMKVKKKLSNVPSPHIPTPNVSPMERKGKLHEEEDYQLKWETIYEDQVFCEATPPEESDNERARRTSKSDNSDWDLDNQNDKNDENQSNKTLDSEWSFGINADEEACKDFPKTMKKETNCHSSITNCALDHEEDLFGDPEIFDPYIIQDSPVPTDLRQSINTPERLKLKAPDDKTVCTPTTGPQYPDFLESSISSTNDHFPDFASNNNDAKEYLTD</sequence>